<feature type="compositionally biased region" description="Acidic residues" evidence="1">
    <location>
        <begin position="201"/>
        <end position="225"/>
    </location>
</feature>
<name>A0AAE0X2W8_9PEZI</name>
<organism evidence="3 4">
    <name type="scientific">Podospora appendiculata</name>
    <dbReference type="NCBI Taxonomy" id="314037"/>
    <lineage>
        <taxon>Eukaryota</taxon>
        <taxon>Fungi</taxon>
        <taxon>Dikarya</taxon>
        <taxon>Ascomycota</taxon>
        <taxon>Pezizomycotina</taxon>
        <taxon>Sordariomycetes</taxon>
        <taxon>Sordariomycetidae</taxon>
        <taxon>Sordariales</taxon>
        <taxon>Podosporaceae</taxon>
        <taxon>Podospora</taxon>
    </lineage>
</organism>
<dbReference type="AlphaFoldDB" id="A0AAE0X2W8"/>
<dbReference type="Proteomes" id="UP001270362">
    <property type="component" value="Unassembled WGS sequence"/>
</dbReference>
<reference evidence="3" key="2">
    <citation type="submission" date="2023-06" db="EMBL/GenBank/DDBJ databases">
        <authorList>
            <consortium name="Lawrence Berkeley National Laboratory"/>
            <person name="Haridas S."/>
            <person name="Hensen N."/>
            <person name="Bonometti L."/>
            <person name="Westerberg I."/>
            <person name="Brannstrom I.O."/>
            <person name="Guillou S."/>
            <person name="Cros-Aarteil S."/>
            <person name="Calhoun S."/>
            <person name="Kuo A."/>
            <person name="Mondo S."/>
            <person name="Pangilinan J."/>
            <person name="Riley R."/>
            <person name="Labutti K."/>
            <person name="Andreopoulos B."/>
            <person name="Lipzen A."/>
            <person name="Chen C."/>
            <person name="Yanf M."/>
            <person name="Daum C."/>
            <person name="Ng V."/>
            <person name="Clum A."/>
            <person name="Steindorff A."/>
            <person name="Ohm R."/>
            <person name="Martin F."/>
            <person name="Silar P."/>
            <person name="Natvig D."/>
            <person name="Lalanne C."/>
            <person name="Gautier V."/>
            <person name="Ament-Velasquez S.L."/>
            <person name="Kruys A."/>
            <person name="Hutchinson M.I."/>
            <person name="Powell A.J."/>
            <person name="Barry K."/>
            <person name="Miller A.N."/>
            <person name="Grigoriev I.V."/>
            <person name="Debuchy R."/>
            <person name="Gladieux P."/>
            <person name="Thoren M.H."/>
            <person name="Johannesson H."/>
        </authorList>
    </citation>
    <scope>NUCLEOTIDE SEQUENCE</scope>
    <source>
        <strain evidence="3">CBS 314.62</strain>
    </source>
</reference>
<evidence type="ECO:0000256" key="1">
    <source>
        <dbReference type="SAM" id="MobiDB-lite"/>
    </source>
</evidence>
<reference evidence="3" key="1">
    <citation type="journal article" date="2023" name="Mol. Phylogenet. Evol.">
        <title>Genome-scale phylogeny and comparative genomics of the fungal order Sordariales.</title>
        <authorList>
            <person name="Hensen N."/>
            <person name="Bonometti L."/>
            <person name="Westerberg I."/>
            <person name="Brannstrom I.O."/>
            <person name="Guillou S."/>
            <person name="Cros-Aarteil S."/>
            <person name="Calhoun S."/>
            <person name="Haridas S."/>
            <person name="Kuo A."/>
            <person name="Mondo S."/>
            <person name="Pangilinan J."/>
            <person name="Riley R."/>
            <person name="LaButti K."/>
            <person name="Andreopoulos B."/>
            <person name="Lipzen A."/>
            <person name="Chen C."/>
            <person name="Yan M."/>
            <person name="Daum C."/>
            <person name="Ng V."/>
            <person name="Clum A."/>
            <person name="Steindorff A."/>
            <person name="Ohm R.A."/>
            <person name="Martin F."/>
            <person name="Silar P."/>
            <person name="Natvig D.O."/>
            <person name="Lalanne C."/>
            <person name="Gautier V."/>
            <person name="Ament-Velasquez S.L."/>
            <person name="Kruys A."/>
            <person name="Hutchinson M.I."/>
            <person name="Powell A.J."/>
            <person name="Barry K."/>
            <person name="Miller A.N."/>
            <person name="Grigoriev I.V."/>
            <person name="Debuchy R."/>
            <person name="Gladieux P."/>
            <person name="Hiltunen Thoren M."/>
            <person name="Johannesson H."/>
        </authorList>
    </citation>
    <scope>NUCLEOTIDE SEQUENCE</scope>
    <source>
        <strain evidence="3">CBS 314.62</strain>
    </source>
</reference>
<feature type="compositionally biased region" description="Low complexity" evidence="1">
    <location>
        <begin position="75"/>
        <end position="116"/>
    </location>
</feature>
<feature type="domain" description="Myb-like DNA-binding" evidence="2">
    <location>
        <begin position="24"/>
        <end position="70"/>
    </location>
</feature>
<protein>
    <recommendedName>
        <fullName evidence="2">Myb-like DNA-binding domain-containing protein</fullName>
    </recommendedName>
</protein>
<sequence>MGKVKTPASAKAAPSGPPAPTPQEALFFFNIIKNMRNRPDIDWNAVATDSNLKNSDTAKVRFGQIKRKHGLENWGTSAASAGKNNNNNNNAAGNSNSTAAPTPTRASAPAPSTPRGAGAGVRKRASTAKKASNPKLTAAVSKALGKNGAAGPGIKKETSADGEDDNASDGVDDEEDIKDQNQDVPIAAASKDTPARPLKVEEDEEEEDENDGSEEEPEQDGDEEEMAARHHAAANARRSIIVAGPIAPPKFKLEQQQQQKEEEEEGSQALQLADSELDWSQFNQSVAPGGGYQDWGLQVDGASSFDGIPDIFGGSWDVPFGGK</sequence>
<dbReference type="EMBL" id="JAULSO010000004">
    <property type="protein sequence ID" value="KAK3683714.1"/>
    <property type="molecule type" value="Genomic_DNA"/>
</dbReference>
<evidence type="ECO:0000259" key="2">
    <source>
        <dbReference type="Pfam" id="PF22980"/>
    </source>
</evidence>
<dbReference type="Pfam" id="PF22980">
    <property type="entry name" value="Myb_DNA-bind_8"/>
    <property type="match status" value="1"/>
</dbReference>
<feature type="region of interest" description="Disordered" evidence="1">
    <location>
        <begin position="67"/>
        <end position="271"/>
    </location>
</feature>
<dbReference type="InterPro" id="IPR054505">
    <property type="entry name" value="Myb_DNA-bind_8"/>
</dbReference>
<accession>A0AAE0X2W8</accession>
<proteinExistence type="predicted"/>
<evidence type="ECO:0000313" key="4">
    <source>
        <dbReference type="Proteomes" id="UP001270362"/>
    </source>
</evidence>
<feature type="compositionally biased region" description="Acidic residues" evidence="1">
    <location>
        <begin position="160"/>
        <end position="177"/>
    </location>
</feature>
<gene>
    <name evidence="3" type="ORF">B0T22DRAFT_483536</name>
</gene>
<feature type="region of interest" description="Disordered" evidence="1">
    <location>
        <begin position="1"/>
        <end position="23"/>
    </location>
</feature>
<feature type="compositionally biased region" description="Low complexity" evidence="1">
    <location>
        <begin position="1"/>
        <end position="14"/>
    </location>
</feature>
<comment type="caution">
    <text evidence="3">The sequence shown here is derived from an EMBL/GenBank/DDBJ whole genome shotgun (WGS) entry which is preliminary data.</text>
</comment>
<evidence type="ECO:0000313" key="3">
    <source>
        <dbReference type="EMBL" id="KAK3683714.1"/>
    </source>
</evidence>
<keyword evidence="4" id="KW-1185">Reference proteome</keyword>